<dbReference type="InterPro" id="IPR007709">
    <property type="entry name" value="N-FG_amidohydro"/>
</dbReference>
<protein>
    <submittedName>
        <fullName evidence="1">N-formylglutamate amidohydrolase</fullName>
    </submittedName>
</protein>
<dbReference type="Gene3D" id="3.40.630.40">
    <property type="entry name" value="Zn-dependent exopeptidases"/>
    <property type="match status" value="1"/>
</dbReference>
<name>A0ABT0Z4M0_9FLAO</name>
<dbReference type="SUPFAM" id="SSF53187">
    <property type="entry name" value="Zn-dependent exopeptidases"/>
    <property type="match status" value="1"/>
</dbReference>
<sequence>MKVILTCEHAVSNIPEPYRRLFENDPGILRTHEAYDAGAFDLFKELEDLADFSKAQLVGRLLVETNRSAHHRKLFSRFSTGLDKEEKENILKSYYYPYRQIIQDEITKYVRSGVKVLHLSIHSFTPVLNGVKRDCDIGLLYDPGKIEEKQFCRDFKTQIKLQKPEIRVRFNYPYLGKADGFTTSLRKLFPRDYLGIEIEVNQAWVQNEMMSPEIKSIVFSGLSELLKKEKPQS</sequence>
<gene>
    <name evidence="1" type="ORF">NE848_12300</name>
</gene>
<proteinExistence type="predicted"/>
<dbReference type="EMBL" id="JAMSCK010000004">
    <property type="protein sequence ID" value="MCM8570165.1"/>
    <property type="molecule type" value="Genomic_DNA"/>
</dbReference>
<reference evidence="1" key="1">
    <citation type="submission" date="2022-06" db="EMBL/GenBank/DDBJ databases">
        <title>Gramella sediminis sp. nov., isolated from deep-sea sediment of the Indian Ocean.</title>
        <authorList>
            <person name="Yang L."/>
        </authorList>
    </citation>
    <scope>NUCLEOTIDE SEQUENCE</scope>
    <source>
        <strain evidence="1">HMD3159</strain>
    </source>
</reference>
<evidence type="ECO:0000313" key="1">
    <source>
        <dbReference type="EMBL" id="MCM8570165.1"/>
    </source>
</evidence>
<dbReference type="Pfam" id="PF05013">
    <property type="entry name" value="FGase"/>
    <property type="match status" value="1"/>
</dbReference>
<organism evidence="1 2">
    <name type="scientific">Gramella jeungdoensis</name>
    <dbReference type="NCBI Taxonomy" id="708091"/>
    <lineage>
        <taxon>Bacteria</taxon>
        <taxon>Pseudomonadati</taxon>
        <taxon>Bacteroidota</taxon>
        <taxon>Flavobacteriia</taxon>
        <taxon>Flavobacteriales</taxon>
        <taxon>Flavobacteriaceae</taxon>
        <taxon>Christiangramia</taxon>
    </lineage>
</organism>
<comment type="caution">
    <text evidence="1">The sequence shown here is derived from an EMBL/GenBank/DDBJ whole genome shotgun (WGS) entry which is preliminary data.</text>
</comment>
<dbReference type="Proteomes" id="UP001155077">
    <property type="component" value="Unassembled WGS sequence"/>
</dbReference>
<dbReference type="RefSeq" id="WP_252113998.1">
    <property type="nucleotide sequence ID" value="NZ_JAMSCK010000004.1"/>
</dbReference>
<evidence type="ECO:0000313" key="2">
    <source>
        <dbReference type="Proteomes" id="UP001155077"/>
    </source>
</evidence>
<keyword evidence="2" id="KW-1185">Reference proteome</keyword>
<accession>A0ABT0Z4M0</accession>